<sequence length="390" mass="44804">MVNPQNLGRYFTLRFGIFFVVFMAIWMQVATWVYHYAWDDTTEHYLYQDLVLAHSDQLQLPFKSAEKYIGALHTMPIEYQKILGSHDIEYEHTLLISFDKGDLYVLKSEDKLGQDLFAVHFFSQQTSPSLLPVFLILSGFMLVPIGLLIWRIWRAIKQDIDVLKQSLDEHEEDTPPARFVEFSELQFLVSTARFAQQHAQQQERLFSAFLSHEVRTPLTKINHSINRLQQIDDIPLAALDMIEELESGQTELTEIADAVLLLSQPSKAKLECHALLPTLVKWQKKWADLGLLIHIDKEPVLGEQAIQPKLLQLLLTQVAKNALQHGEGGLHVELDAKGIVFENRVSVRAVRPGYGLGSKIVSQVCDCFGWQYNVNVTVTDKYRVRIVWCY</sequence>
<keyword evidence="3" id="KW-0812">Transmembrane</keyword>
<feature type="transmembrane region" description="Helical" evidence="3">
    <location>
        <begin position="12"/>
        <end position="34"/>
    </location>
</feature>
<dbReference type="RefSeq" id="WP_046357648.1">
    <property type="nucleotide sequence ID" value="NZ_AUXW01000175.1"/>
</dbReference>
<dbReference type="Gene3D" id="1.10.287.130">
    <property type="match status" value="1"/>
</dbReference>
<dbReference type="InterPro" id="IPR036890">
    <property type="entry name" value="HATPase_C_sf"/>
</dbReference>
<dbReference type="InterPro" id="IPR036097">
    <property type="entry name" value="HisK_dim/P_sf"/>
</dbReference>
<protein>
    <recommendedName>
        <fullName evidence="2">histidine kinase</fullName>
        <ecNumber evidence="2">2.7.13.3</ecNumber>
    </recommendedName>
</protein>
<evidence type="ECO:0000313" key="4">
    <source>
        <dbReference type="EMBL" id="KKE81889.1"/>
    </source>
</evidence>
<evidence type="ECO:0000256" key="2">
    <source>
        <dbReference type="ARBA" id="ARBA00012438"/>
    </source>
</evidence>
<accession>A0A0F6A933</accession>
<organism evidence="4 5">
    <name type="scientific">Pseudoalteromonas luteoviolacea S4054</name>
    <dbReference type="NCBI Taxonomy" id="1129367"/>
    <lineage>
        <taxon>Bacteria</taxon>
        <taxon>Pseudomonadati</taxon>
        <taxon>Pseudomonadota</taxon>
        <taxon>Gammaproteobacteria</taxon>
        <taxon>Alteromonadales</taxon>
        <taxon>Pseudoalteromonadaceae</taxon>
        <taxon>Pseudoalteromonas</taxon>
    </lineage>
</organism>
<name>A0A0F6A933_9GAMM</name>
<comment type="caution">
    <text evidence="4">The sequence shown here is derived from an EMBL/GenBank/DDBJ whole genome shotgun (WGS) entry which is preliminary data.</text>
</comment>
<dbReference type="CDD" id="cd00082">
    <property type="entry name" value="HisKA"/>
    <property type="match status" value="1"/>
</dbReference>
<dbReference type="PATRIC" id="fig|1129367.4.peg.4247"/>
<keyword evidence="3" id="KW-1133">Transmembrane helix</keyword>
<keyword evidence="3" id="KW-0472">Membrane</keyword>
<feature type="transmembrane region" description="Helical" evidence="3">
    <location>
        <begin position="130"/>
        <end position="150"/>
    </location>
</feature>
<dbReference type="GO" id="GO:0000155">
    <property type="term" value="F:phosphorelay sensor kinase activity"/>
    <property type="evidence" value="ECO:0007669"/>
    <property type="project" value="InterPro"/>
</dbReference>
<comment type="catalytic activity">
    <reaction evidence="1">
        <text>ATP + protein L-histidine = ADP + protein N-phospho-L-histidine.</text>
        <dbReference type="EC" id="2.7.13.3"/>
    </reaction>
</comment>
<evidence type="ECO:0000256" key="1">
    <source>
        <dbReference type="ARBA" id="ARBA00000085"/>
    </source>
</evidence>
<dbReference type="Proteomes" id="UP000033434">
    <property type="component" value="Unassembled WGS sequence"/>
</dbReference>
<reference evidence="4 5" key="1">
    <citation type="journal article" date="2015" name="BMC Genomics">
        <title>Genome mining reveals unlocked bioactive potential of marine Gram-negative bacteria.</title>
        <authorList>
            <person name="Machado H."/>
            <person name="Sonnenschein E.C."/>
            <person name="Melchiorsen J."/>
            <person name="Gram L."/>
        </authorList>
    </citation>
    <scope>NUCLEOTIDE SEQUENCE [LARGE SCALE GENOMIC DNA]</scope>
    <source>
        <strain evidence="4 5">S4054</strain>
    </source>
</reference>
<dbReference type="AlphaFoldDB" id="A0A0F6A933"/>
<evidence type="ECO:0000313" key="5">
    <source>
        <dbReference type="Proteomes" id="UP000033434"/>
    </source>
</evidence>
<gene>
    <name evidence="4" type="ORF">N479_20865</name>
</gene>
<dbReference type="InterPro" id="IPR003661">
    <property type="entry name" value="HisK_dim/P_dom"/>
</dbReference>
<evidence type="ECO:0000256" key="3">
    <source>
        <dbReference type="SAM" id="Phobius"/>
    </source>
</evidence>
<dbReference type="SUPFAM" id="SSF47384">
    <property type="entry name" value="Homodimeric domain of signal transducing histidine kinase"/>
    <property type="match status" value="1"/>
</dbReference>
<proteinExistence type="predicted"/>
<dbReference type="EC" id="2.7.13.3" evidence="2"/>
<dbReference type="EMBL" id="AUXW01000175">
    <property type="protein sequence ID" value="KKE81889.1"/>
    <property type="molecule type" value="Genomic_DNA"/>
</dbReference>
<dbReference type="SUPFAM" id="SSF55874">
    <property type="entry name" value="ATPase domain of HSP90 chaperone/DNA topoisomerase II/histidine kinase"/>
    <property type="match status" value="1"/>
</dbReference>